<dbReference type="InterPro" id="IPR051035">
    <property type="entry name" value="Mito_inheritance_9"/>
</dbReference>
<sequence>MRSSFRFLSTKAYCHFQRPSPRPFSTESLPLKPYSREEEYTFYNYTSGTWLYDREAQYAMRHLKFNVDALITQCVKAGNATTCTMFKKLAEGTSNRSFLAKLDNGKDVVARVPFPVAGPTRLTMASEVATLEFARLRLDTPTPRVLNYCADAAATDVGSEFIIMEKVSGVELASRWNDDVPFDDFAALIQELVKTERKWADASLPYVGSLYFARDLPATTRSLELPGDVPHHAQWGHFVIGPSVARKFWRGARAQLDVDRGPWNDMRSHVSAAIKCEIEWLRSIALPYPRHSPLYRSERENSPATHIDLLQRCLQIIPFLPDPPEYSKFCVWNPDLNASNILVDNTGPLTPRCYLDWQLATVDTLLDISEPSFLDYAGGKYIQIGDDPARPPRLPAGFDQLPEAEKVIAKKEQRLAMPSTYYHHATKHWNPALDAARSSPWQAWYHTFLEYPQYTWEDGVAPLKQALIDMCKVWDDIAPGTTCPISFDPVEVRMNGLDFVGWVREQSVQFLRKKIGLGADGWVEENKLEDARRRNREALEQTVAELDHEEDKAYIRRRWPFQDGALSSTAESYR</sequence>
<evidence type="ECO:0000313" key="2">
    <source>
        <dbReference type="EMBL" id="EPS94890.1"/>
    </source>
</evidence>
<dbReference type="EMBL" id="KE504220">
    <property type="protein sequence ID" value="EPS94890.1"/>
    <property type="molecule type" value="Genomic_DNA"/>
</dbReference>
<dbReference type="GO" id="GO:0005739">
    <property type="term" value="C:mitochondrion"/>
    <property type="evidence" value="ECO:0007669"/>
    <property type="project" value="TreeGrafter"/>
</dbReference>
<keyword evidence="3" id="KW-1185">Reference proteome</keyword>
<accession>S8EZC0</accession>
<gene>
    <name evidence="2" type="ORF">FOMPIDRAFT_1026008</name>
</gene>
<dbReference type="Gene3D" id="3.30.200.20">
    <property type="entry name" value="Phosphorylase Kinase, domain 1"/>
    <property type="match status" value="1"/>
</dbReference>
<dbReference type="InterPro" id="IPR002575">
    <property type="entry name" value="Aminoglycoside_PTrfase"/>
</dbReference>
<dbReference type="PANTHER" id="PTHR36091:SF2">
    <property type="entry name" value="AMINOGLYCOSIDE PHOSPHOTRANSFERASE DOMAIN-CONTAINING PROTEIN"/>
    <property type="match status" value="1"/>
</dbReference>
<feature type="domain" description="Aminoglycoside phosphotransferase" evidence="1">
    <location>
        <begin position="87"/>
        <end position="219"/>
    </location>
</feature>
<dbReference type="AlphaFoldDB" id="S8EZC0"/>
<name>S8EZC0_FOMSC</name>
<proteinExistence type="predicted"/>
<dbReference type="OrthoDB" id="2968323at2759"/>
<dbReference type="PANTHER" id="PTHR36091">
    <property type="entry name" value="ALTERED INHERITANCE OF MITOCHONDRIA PROTEIN 9, MITOCHONDRIAL"/>
    <property type="match status" value="1"/>
</dbReference>
<reference evidence="2 3" key="1">
    <citation type="journal article" date="2012" name="Science">
        <title>The Paleozoic origin of enzymatic lignin decomposition reconstructed from 31 fungal genomes.</title>
        <authorList>
            <person name="Floudas D."/>
            <person name="Binder M."/>
            <person name="Riley R."/>
            <person name="Barry K."/>
            <person name="Blanchette R.A."/>
            <person name="Henrissat B."/>
            <person name="Martinez A.T."/>
            <person name="Otillar R."/>
            <person name="Spatafora J.W."/>
            <person name="Yadav J.S."/>
            <person name="Aerts A."/>
            <person name="Benoit I."/>
            <person name="Boyd A."/>
            <person name="Carlson A."/>
            <person name="Copeland A."/>
            <person name="Coutinho P.M."/>
            <person name="de Vries R.P."/>
            <person name="Ferreira P."/>
            <person name="Findley K."/>
            <person name="Foster B."/>
            <person name="Gaskell J."/>
            <person name="Glotzer D."/>
            <person name="Gorecki P."/>
            <person name="Heitman J."/>
            <person name="Hesse C."/>
            <person name="Hori C."/>
            <person name="Igarashi K."/>
            <person name="Jurgens J.A."/>
            <person name="Kallen N."/>
            <person name="Kersten P."/>
            <person name="Kohler A."/>
            <person name="Kuees U."/>
            <person name="Kumar T.K.A."/>
            <person name="Kuo A."/>
            <person name="LaButti K."/>
            <person name="Larrondo L.F."/>
            <person name="Lindquist E."/>
            <person name="Ling A."/>
            <person name="Lombard V."/>
            <person name="Lucas S."/>
            <person name="Lundell T."/>
            <person name="Martin R."/>
            <person name="McLaughlin D.J."/>
            <person name="Morgenstern I."/>
            <person name="Morin E."/>
            <person name="Murat C."/>
            <person name="Nagy L.G."/>
            <person name="Nolan M."/>
            <person name="Ohm R.A."/>
            <person name="Patyshakuliyeva A."/>
            <person name="Rokas A."/>
            <person name="Ruiz-Duenas F.J."/>
            <person name="Sabat G."/>
            <person name="Salamov A."/>
            <person name="Samejima M."/>
            <person name="Schmutz J."/>
            <person name="Slot J.C."/>
            <person name="St John F."/>
            <person name="Stenlid J."/>
            <person name="Sun H."/>
            <person name="Sun S."/>
            <person name="Syed K."/>
            <person name="Tsang A."/>
            <person name="Wiebenga A."/>
            <person name="Young D."/>
            <person name="Pisabarro A."/>
            <person name="Eastwood D.C."/>
            <person name="Martin F."/>
            <person name="Cullen D."/>
            <person name="Grigoriev I.V."/>
            <person name="Hibbett D.S."/>
        </authorList>
    </citation>
    <scope>NUCLEOTIDE SEQUENCE</scope>
    <source>
        <strain evidence="3">FP-58527</strain>
    </source>
</reference>
<dbReference type="Pfam" id="PF01636">
    <property type="entry name" value="APH"/>
    <property type="match status" value="1"/>
</dbReference>
<evidence type="ECO:0000259" key="1">
    <source>
        <dbReference type="Pfam" id="PF01636"/>
    </source>
</evidence>
<dbReference type="InterPro" id="IPR011009">
    <property type="entry name" value="Kinase-like_dom_sf"/>
</dbReference>
<dbReference type="HOGENOM" id="CLU_019189_13_1_1"/>
<dbReference type="eggNOG" id="ENOG502QV1E">
    <property type="taxonomic scope" value="Eukaryota"/>
</dbReference>
<organism evidence="2 3">
    <name type="scientific">Fomitopsis schrenkii</name>
    <name type="common">Brown rot fungus</name>
    <dbReference type="NCBI Taxonomy" id="2126942"/>
    <lineage>
        <taxon>Eukaryota</taxon>
        <taxon>Fungi</taxon>
        <taxon>Dikarya</taxon>
        <taxon>Basidiomycota</taxon>
        <taxon>Agaricomycotina</taxon>
        <taxon>Agaricomycetes</taxon>
        <taxon>Polyporales</taxon>
        <taxon>Fomitopsis</taxon>
    </lineage>
</organism>
<evidence type="ECO:0000313" key="3">
    <source>
        <dbReference type="Proteomes" id="UP000015241"/>
    </source>
</evidence>
<protein>
    <recommendedName>
        <fullName evidence="1">Aminoglycoside phosphotransferase domain-containing protein</fullName>
    </recommendedName>
</protein>
<dbReference type="SUPFAM" id="SSF56112">
    <property type="entry name" value="Protein kinase-like (PK-like)"/>
    <property type="match status" value="1"/>
</dbReference>
<dbReference type="Proteomes" id="UP000015241">
    <property type="component" value="Unassembled WGS sequence"/>
</dbReference>
<dbReference type="STRING" id="743788.S8EZC0"/>
<dbReference type="InParanoid" id="S8EZC0"/>